<evidence type="ECO:0000313" key="1">
    <source>
        <dbReference type="EMBL" id="RIL43286.1"/>
    </source>
</evidence>
<gene>
    <name evidence="1" type="ORF">BUZ01_06630</name>
</gene>
<dbReference type="RefSeq" id="WP_119624492.1">
    <property type="nucleotide sequence ID" value="NZ_QXRZ01000003.1"/>
</dbReference>
<name>A0A418HPI1_STAGA</name>
<sequence length="90" mass="10092">MVAYNEIYRLIENNGYALIPKAPAFLVKHFKRTSAMMIKLLFKSGVLDQAKGSTKELDALYLEFKKLSNNTAISTANLDSLYQQTVSVSD</sequence>
<dbReference type="Proteomes" id="UP000283576">
    <property type="component" value="Unassembled WGS sequence"/>
</dbReference>
<organism evidence="1 2">
    <name type="scientific">Staphylococcus gallinarum</name>
    <dbReference type="NCBI Taxonomy" id="1293"/>
    <lineage>
        <taxon>Bacteria</taxon>
        <taxon>Bacillati</taxon>
        <taxon>Bacillota</taxon>
        <taxon>Bacilli</taxon>
        <taxon>Bacillales</taxon>
        <taxon>Staphylococcaceae</taxon>
        <taxon>Staphylococcus</taxon>
    </lineage>
</organism>
<proteinExistence type="predicted"/>
<protein>
    <submittedName>
        <fullName evidence="1">Uncharacterized protein</fullName>
    </submittedName>
</protein>
<accession>A0A418HPI1</accession>
<evidence type="ECO:0000313" key="2">
    <source>
        <dbReference type="Proteomes" id="UP000283576"/>
    </source>
</evidence>
<dbReference type="AlphaFoldDB" id="A0A418HPI1"/>
<reference evidence="1 2" key="1">
    <citation type="journal article" date="2016" name="Front. Microbiol.">
        <title>Comprehensive Phylogenetic Analysis of Bovine Non-aureus Staphylococci Species Based on Whole-Genome Sequencing.</title>
        <authorList>
            <person name="Naushad S."/>
            <person name="Barkema H.W."/>
            <person name="Luby C."/>
            <person name="Condas L.A."/>
            <person name="Nobrega D.B."/>
            <person name="Carson D.A."/>
            <person name="De Buck J."/>
        </authorList>
    </citation>
    <scope>NUCLEOTIDE SEQUENCE [LARGE SCALE GENOMIC DNA]</scope>
    <source>
        <strain evidence="1 2">SNUC 1388</strain>
    </source>
</reference>
<dbReference type="EMBL" id="QXRZ01000003">
    <property type="protein sequence ID" value="RIL43286.1"/>
    <property type="molecule type" value="Genomic_DNA"/>
</dbReference>
<comment type="caution">
    <text evidence="1">The sequence shown here is derived from an EMBL/GenBank/DDBJ whole genome shotgun (WGS) entry which is preliminary data.</text>
</comment>